<keyword evidence="2" id="KW-0689">Ribosomal protein</keyword>
<keyword evidence="2" id="KW-0687">Ribonucleoprotein</keyword>
<dbReference type="PROSITE" id="PS50926">
    <property type="entry name" value="TRAM"/>
    <property type="match status" value="1"/>
</dbReference>
<proteinExistence type="predicted"/>
<dbReference type="Pfam" id="PF18693">
    <property type="entry name" value="TRAM_2"/>
    <property type="match status" value="1"/>
</dbReference>
<sequence length="71" mass="7979">MIGQTLEVLVEKQDGLTGFYRGRSVFSAPDGIDGEVIFKSDEPIKFGTFVPVTINRIKTHDFYGKVEKEKV</sequence>
<dbReference type="GO" id="GO:0005840">
    <property type="term" value="C:ribosome"/>
    <property type="evidence" value="ECO:0007669"/>
    <property type="project" value="UniProtKB-KW"/>
</dbReference>
<gene>
    <name evidence="2" type="primary">rimO_60</name>
    <name evidence="2" type="ORF">SDC9_204508</name>
</gene>
<dbReference type="Gene3D" id="2.40.50.140">
    <property type="entry name" value="Nucleic acid-binding proteins"/>
    <property type="match status" value="1"/>
</dbReference>
<dbReference type="GO" id="GO:0103039">
    <property type="term" value="F:protein methylthiotransferase activity"/>
    <property type="evidence" value="ECO:0007669"/>
    <property type="project" value="UniProtKB-EC"/>
</dbReference>
<reference evidence="2" key="1">
    <citation type="submission" date="2019-08" db="EMBL/GenBank/DDBJ databases">
        <authorList>
            <person name="Kucharzyk K."/>
            <person name="Murdoch R.W."/>
            <person name="Higgins S."/>
            <person name="Loffler F."/>
        </authorList>
    </citation>
    <scope>NUCLEOTIDE SEQUENCE</scope>
</reference>
<name>A0A645IZE8_9ZZZZ</name>
<feature type="domain" description="TRAM" evidence="1">
    <location>
        <begin position="1"/>
        <end position="68"/>
    </location>
</feature>
<dbReference type="InterPro" id="IPR012340">
    <property type="entry name" value="NA-bd_OB-fold"/>
</dbReference>
<dbReference type="InterPro" id="IPR002792">
    <property type="entry name" value="TRAM_dom"/>
</dbReference>
<dbReference type="EC" id="2.8.4.4" evidence="2"/>
<accession>A0A645IZE8</accession>
<dbReference type="EMBL" id="VSSQ01127603">
    <property type="protein sequence ID" value="MPN56815.1"/>
    <property type="molecule type" value="Genomic_DNA"/>
</dbReference>
<evidence type="ECO:0000313" key="2">
    <source>
        <dbReference type="EMBL" id="MPN56815.1"/>
    </source>
</evidence>
<evidence type="ECO:0000259" key="1">
    <source>
        <dbReference type="PROSITE" id="PS50926"/>
    </source>
</evidence>
<protein>
    <submittedName>
        <fullName evidence="2">Ribosomal protein S12 methylthiotransferase RimO</fullName>
        <ecNumber evidence="2">2.8.4.4</ecNumber>
    </submittedName>
</protein>
<organism evidence="2">
    <name type="scientific">bioreactor metagenome</name>
    <dbReference type="NCBI Taxonomy" id="1076179"/>
    <lineage>
        <taxon>unclassified sequences</taxon>
        <taxon>metagenomes</taxon>
        <taxon>ecological metagenomes</taxon>
    </lineage>
</organism>
<dbReference type="AlphaFoldDB" id="A0A645IZE8"/>
<keyword evidence="2" id="KW-0808">Transferase</keyword>
<comment type="caution">
    <text evidence="2">The sequence shown here is derived from an EMBL/GenBank/DDBJ whole genome shotgun (WGS) entry which is preliminary data.</text>
</comment>